<dbReference type="PANTHER" id="PTHR37024">
    <property type="entry name" value="TYPE VI SECRETION SYSTEM DUF2094 AND IMPA-RELATED DOMAIN PROTEIN"/>
    <property type="match status" value="1"/>
</dbReference>
<accession>A0A0W0ZJC0</accession>
<dbReference type="Proteomes" id="UP000054926">
    <property type="component" value="Unassembled WGS sequence"/>
</dbReference>
<dbReference type="InterPro" id="IPR017739">
    <property type="entry name" value="T6SS-assoc_VCA0119"/>
</dbReference>
<name>A0A0W0ZJC0_9GAMM</name>
<dbReference type="PANTHER" id="PTHR37024:SF5">
    <property type="entry name" value="IMPA N-TERMINAL DOMAIN-CONTAINING PROTEIN"/>
    <property type="match status" value="1"/>
</dbReference>
<dbReference type="OrthoDB" id="1522895at2"/>
<dbReference type="InterPro" id="IPR010657">
    <property type="entry name" value="ImpA_N"/>
</dbReference>
<reference evidence="2 3" key="1">
    <citation type="submission" date="2015-11" db="EMBL/GenBank/DDBJ databases">
        <title>Genomic analysis of 38 Legionella species identifies large and diverse effector repertoires.</title>
        <authorList>
            <person name="Burstein D."/>
            <person name="Amaro F."/>
            <person name="Zusman T."/>
            <person name="Lifshitz Z."/>
            <person name="Cohen O."/>
            <person name="Gilbert J.A."/>
            <person name="Pupko T."/>
            <person name="Shuman H.A."/>
            <person name="Segal G."/>
        </authorList>
    </citation>
    <scope>NUCLEOTIDE SEQUENCE [LARGE SCALE GENOMIC DNA]</scope>
    <source>
        <strain evidence="2 3">IMVS3376</strain>
    </source>
</reference>
<evidence type="ECO:0000259" key="1">
    <source>
        <dbReference type="Pfam" id="PF06812"/>
    </source>
</evidence>
<dbReference type="Pfam" id="PF06812">
    <property type="entry name" value="ImpA_N"/>
    <property type="match status" value="1"/>
</dbReference>
<keyword evidence="3" id="KW-1185">Reference proteome</keyword>
<feature type="domain" description="ImpA N-terminal" evidence="1">
    <location>
        <begin position="13"/>
        <end position="122"/>
    </location>
</feature>
<sequence>MFRADSIHTLGTNPIPGFSKAGQQCYDFAQYTLIRNEIQKLSRIGQSSDVDWPRISDNAIELLTYHTKDVQIATYLAYSLFHQYQFKGLAAGLAFLVDFVVNFWEDAYPQGRLQAKIESLNWCATQSLSHLSQMKLTLDDEEFQQQIIHTLKKLESELLARAVNIDLFANLREKIESANTFAPQVIEHKEQPFIELHESKQQKASNIHLEPALLILTQSARELMEKDSSNPYAYYLNRVAAWGGINAIPYNEEGLTFVKPPEYFNLERIKRVQSTGNLSDIVATAEDIIPQEPFWLDLNLISLNALNKLDKKFNQAYEAVKLELIHFINRIPGIEQLKFSNNTPFISENYVEQINQLMAKKIPLGMDSEKTLSVIEQKQLHEIKEVIAQLDKKKTPTHIHQLELLRKDAISDKVKLFAYMTVCESLLAANEYAILKPYTAFIVELIEQHQLVTWEPSLALDALILTYRCMKFLKNNSSAQELEHVFSLITKMDIKVAMELAHI</sequence>
<evidence type="ECO:0000313" key="2">
    <source>
        <dbReference type="EMBL" id="KTD69169.1"/>
    </source>
</evidence>
<dbReference type="STRING" id="947033.Lste_2327"/>
<dbReference type="EMBL" id="LNYY01000019">
    <property type="protein sequence ID" value="KTD69169.1"/>
    <property type="molecule type" value="Genomic_DNA"/>
</dbReference>
<dbReference type="PATRIC" id="fig|947033.5.peg.2466"/>
<evidence type="ECO:0000313" key="3">
    <source>
        <dbReference type="Proteomes" id="UP000054926"/>
    </source>
</evidence>
<dbReference type="RefSeq" id="WP_058511121.1">
    <property type="nucleotide sequence ID" value="NZ_LNYY01000019.1"/>
</dbReference>
<gene>
    <name evidence="2" type="ORF">Lste_2327</name>
</gene>
<protein>
    <recommendedName>
        <fullName evidence="1">ImpA N-terminal domain-containing protein</fullName>
    </recommendedName>
</protein>
<proteinExistence type="predicted"/>
<dbReference type="Pfam" id="PF16989">
    <property type="entry name" value="T6SS_VasJ"/>
    <property type="match status" value="1"/>
</dbReference>
<organism evidence="2 3">
    <name type="scientific">Legionella steelei</name>
    <dbReference type="NCBI Taxonomy" id="947033"/>
    <lineage>
        <taxon>Bacteria</taxon>
        <taxon>Pseudomonadati</taxon>
        <taxon>Pseudomonadota</taxon>
        <taxon>Gammaproteobacteria</taxon>
        <taxon>Legionellales</taxon>
        <taxon>Legionellaceae</taxon>
        <taxon>Legionella</taxon>
    </lineage>
</organism>
<dbReference type="AlphaFoldDB" id="A0A0W0ZJC0"/>
<comment type="caution">
    <text evidence="2">The sequence shown here is derived from an EMBL/GenBank/DDBJ whole genome shotgun (WGS) entry which is preliminary data.</text>
</comment>